<sequence>MTSNFVKEEPYGPDLISRLPDTLLSEIVSQLPVDEAVRTSILSRRWKSLWRYVSRLDFDPNRMMKPSKRILYQEKKNLHRHGIDNCLNHDVEKELFHAVMMIDKVLFSHRCNLTSCKIIHFPDSCKYGQLKKWIEFLVSEKGIQELAFTCEESPFQQNVMGRFTDLKLSLPSGIFSGTSLHALELTHYTLETDSPFDHCHNLRTLKLKWLFLSTETLDGIISNCAFLEHLSLSFCTGFDRVWIVSDHVKTVELEYLDVHEIYLSTMSLGVLVLDTLKCPPKNLVINAPKLKVFCAYCNGEEEGPHHFLKDHELVKVAKILEHCCGLLRPGNDQSYNLKDDSSLFENLWTLSIDLDLNNMREVLILAVVLRVCPHLKQLEINIPDIDFEWKGATSNHGTQSCSLPYPESMFWDKRELCDCITHNLNVVCINGFNGKERQLEFVRHLITKATVMKRMNICFDDSCSREGVEATLELLLLPRSSIDVSIVLKPSPEFVSTGNGANFETWISTLK</sequence>
<dbReference type="InterPro" id="IPR006566">
    <property type="entry name" value="FBD"/>
</dbReference>
<dbReference type="InParanoid" id="A0A061F8F7"/>
<gene>
    <name evidence="2" type="ORF">TCM_032253</name>
</gene>
<dbReference type="InterPro" id="IPR036047">
    <property type="entry name" value="F-box-like_dom_sf"/>
</dbReference>
<dbReference type="OMA" id="LELCHYK"/>
<dbReference type="eggNOG" id="ENOG502RZUA">
    <property type="taxonomic scope" value="Eukaryota"/>
</dbReference>
<dbReference type="Gramene" id="EOY13630">
    <property type="protein sequence ID" value="EOY13630"/>
    <property type="gene ID" value="TCM_032253"/>
</dbReference>
<dbReference type="FunCoup" id="A0A061F8F7">
    <property type="interactions" value="43"/>
</dbReference>
<dbReference type="InterPro" id="IPR053781">
    <property type="entry name" value="F-box_AtFBL13-like"/>
</dbReference>
<dbReference type="Pfam" id="PF08387">
    <property type="entry name" value="FBD"/>
    <property type="match status" value="1"/>
</dbReference>
<dbReference type="Gene3D" id="1.20.1280.50">
    <property type="match status" value="1"/>
</dbReference>
<dbReference type="SUPFAM" id="SSF52058">
    <property type="entry name" value="L domain-like"/>
    <property type="match status" value="1"/>
</dbReference>
<dbReference type="EMBL" id="CM001885">
    <property type="protein sequence ID" value="EOY13630.1"/>
    <property type="molecule type" value="Genomic_DNA"/>
</dbReference>
<name>A0A061F8F7_THECC</name>
<evidence type="ECO:0000259" key="1">
    <source>
        <dbReference type="PROSITE" id="PS50181"/>
    </source>
</evidence>
<accession>A0A061F8F7</accession>
<dbReference type="InterPro" id="IPR032675">
    <property type="entry name" value="LRR_dom_sf"/>
</dbReference>
<dbReference type="Gene3D" id="3.80.10.10">
    <property type="entry name" value="Ribonuclease Inhibitor"/>
    <property type="match status" value="1"/>
</dbReference>
<dbReference type="PROSITE" id="PS50181">
    <property type="entry name" value="FBOX"/>
    <property type="match status" value="1"/>
</dbReference>
<organism evidence="2 3">
    <name type="scientific">Theobroma cacao</name>
    <name type="common">Cacao</name>
    <name type="synonym">Cocoa</name>
    <dbReference type="NCBI Taxonomy" id="3641"/>
    <lineage>
        <taxon>Eukaryota</taxon>
        <taxon>Viridiplantae</taxon>
        <taxon>Streptophyta</taxon>
        <taxon>Embryophyta</taxon>
        <taxon>Tracheophyta</taxon>
        <taxon>Spermatophyta</taxon>
        <taxon>Magnoliopsida</taxon>
        <taxon>eudicotyledons</taxon>
        <taxon>Gunneridae</taxon>
        <taxon>Pentapetalae</taxon>
        <taxon>rosids</taxon>
        <taxon>malvids</taxon>
        <taxon>Malvales</taxon>
        <taxon>Malvaceae</taxon>
        <taxon>Byttnerioideae</taxon>
        <taxon>Theobroma</taxon>
    </lineage>
</organism>
<dbReference type="SUPFAM" id="SSF81383">
    <property type="entry name" value="F-box domain"/>
    <property type="match status" value="1"/>
</dbReference>
<dbReference type="SMART" id="SM00579">
    <property type="entry name" value="FBD"/>
    <property type="match status" value="1"/>
</dbReference>
<dbReference type="Pfam" id="PF24758">
    <property type="entry name" value="LRR_At5g56370"/>
    <property type="match status" value="1"/>
</dbReference>
<dbReference type="InterPro" id="IPR001810">
    <property type="entry name" value="F-box_dom"/>
</dbReference>
<reference evidence="2 3" key="1">
    <citation type="journal article" date="2013" name="Genome Biol.">
        <title>The genome sequence of the most widely cultivated cacao type and its use to identify candidate genes regulating pod color.</title>
        <authorList>
            <person name="Motamayor J.C."/>
            <person name="Mockaitis K."/>
            <person name="Schmutz J."/>
            <person name="Haiminen N."/>
            <person name="Iii D.L."/>
            <person name="Cornejo O."/>
            <person name="Findley S.D."/>
            <person name="Zheng P."/>
            <person name="Utro F."/>
            <person name="Royaert S."/>
            <person name="Saski C."/>
            <person name="Jenkins J."/>
            <person name="Podicheti R."/>
            <person name="Zhao M."/>
            <person name="Scheffler B.E."/>
            <person name="Stack J.C."/>
            <person name="Feltus F.A."/>
            <person name="Mustiga G.M."/>
            <person name="Amores F."/>
            <person name="Phillips W."/>
            <person name="Marelli J.P."/>
            <person name="May G.D."/>
            <person name="Shapiro H."/>
            <person name="Ma J."/>
            <person name="Bustamante C.D."/>
            <person name="Schnell R.J."/>
            <person name="Main D."/>
            <person name="Gilbert D."/>
            <person name="Parida L."/>
            <person name="Kuhn D.N."/>
        </authorList>
    </citation>
    <scope>NUCLEOTIDE SEQUENCE [LARGE SCALE GENOMIC DNA]</scope>
    <source>
        <strain evidence="3">cv. Matina 1-6</strain>
    </source>
</reference>
<feature type="domain" description="F-box" evidence="1">
    <location>
        <begin position="13"/>
        <end position="49"/>
    </location>
</feature>
<dbReference type="PANTHER" id="PTHR34145">
    <property type="entry name" value="OS02G0105600 PROTEIN"/>
    <property type="match status" value="1"/>
</dbReference>
<dbReference type="CDD" id="cd22160">
    <property type="entry name" value="F-box_AtFBL13-like"/>
    <property type="match status" value="1"/>
</dbReference>
<dbReference type="Proteomes" id="UP000026915">
    <property type="component" value="Chromosome 7"/>
</dbReference>
<dbReference type="SMART" id="SM00256">
    <property type="entry name" value="FBOX"/>
    <property type="match status" value="1"/>
</dbReference>
<dbReference type="PANTHER" id="PTHR34145:SF28">
    <property type="entry name" value="F-BOX DOMAIN-CONTAINING PROTEIN"/>
    <property type="match status" value="1"/>
</dbReference>
<dbReference type="AlphaFoldDB" id="A0A061F8F7"/>
<protein>
    <submittedName>
        <fullName evidence="2">F-box and Leucine Rich Repeat domains containing protein</fullName>
    </submittedName>
</protein>
<proteinExistence type="predicted"/>
<dbReference type="HOGENOM" id="CLU_030531_0_0_1"/>
<dbReference type="InterPro" id="IPR053772">
    <property type="entry name" value="At1g61320/At1g61330-like"/>
</dbReference>
<evidence type="ECO:0000313" key="2">
    <source>
        <dbReference type="EMBL" id="EOY13630.1"/>
    </source>
</evidence>
<dbReference type="InterPro" id="IPR055411">
    <property type="entry name" value="LRR_FXL15/At3g58940/PEG3-like"/>
</dbReference>
<keyword evidence="3" id="KW-1185">Reference proteome</keyword>
<evidence type="ECO:0000313" key="3">
    <source>
        <dbReference type="Proteomes" id="UP000026915"/>
    </source>
</evidence>
<dbReference type="Pfam" id="PF00646">
    <property type="entry name" value="F-box"/>
    <property type="match status" value="1"/>
</dbReference>